<evidence type="ECO:0000256" key="4">
    <source>
        <dbReference type="ARBA" id="ARBA00022475"/>
    </source>
</evidence>
<feature type="transmembrane region" description="Helical" evidence="8">
    <location>
        <begin position="103"/>
        <end position="120"/>
    </location>
</feature>
<evidence type="ECO:0000256" key="7">
    <source>
        <dbReference type="ARBA" id="ARBA00023136"/>
    </source>
</evidence>
<reference evidence="10" key="1">
    <citation type="journal article" date="2023" name="ISME J.">
        <title>Emergence of putative energy parasites within Clostridia revealed by genome analysis of a novel endosymbiotic clade.</title>
        <authorList>
            <person name="Takahashi K."/>
            <person name="Kuwahara H."/>
            <person name="Horikawa Y."/>
            <person name="Izawa K."/>
            <person name="Kato D."/>
            <person name="Inagaki T."/>
            <person name="Yuki M."/>
            <person name="Ohkuma M."/>
            <person name="Hongoh Y."/>
        </authorList>
    </citation>
    <scope>NUCLEOTIDE SEQUENCE</scope>
    <source>
        <strain evidence="10">RsTa-C01</strain>
    </source>
</reference>
<comment type="similarity">
    <text evidence="2">Belongs to the binding-protein-dependent transport system permease family. CysTW subfamily.</text>
</comment>
<dbReference type="Proteomes" id="UP001335720">
    <property type="component" value="Chromosome"/>
</dbReference>
<keyword evidence="4" id="KW-1003">Cell membrane</keyword>
<dbReference type="InterPro" id="IPR000515">
    <property type="entry name" value="MetI-like"/>
</dbReference>
<dbReference type="CDD" id="cd06261">
    <property type="entry name" value="TM_PBP2"/>
    <property type="match status" value="1"/>
</dbReference>
<evidence type="ECO:0000256" key="5">
    <source>
        <dbReference type="ARBA" id="ARBA00022692"/>
    </source>
</evidence>
<evidence type="ECO:0000256" key="8">
    <source>
        <dbReference type="RuleBase" id="RU363032"/>
    </source>
</evidence>
<keyword evidence="7 8" id="KW-0472">Membrane</keyword>
<dbReference type="Pfam" id="PF00528">
    <property type="entry name" value="BPD_transp_1"/>
    <property type="match status" value="1"/>
</dbReference>
<comment type="subcellular location">
    <subcellularLocation>
        <location evidence="1 8">Cell membrane</location>
        <topology evidence="1 8">Multi-pass membrane protein</topology>
    </subcellularLocation>
</comment>
<accession>A0AA48I5G9</accession>
<feature type="transmembrane region" description="Helical" evidence="8">
    <location>
        <begin position="62"/>
        <end position="83"/>
    </location>
</feature>
<keyword evidence="6 8" id="KW-1133">Transmembrane helix</keyword>
<proteinExistence type="inferred from homology"/>
<gene>
    <name evidence="10" type="ORF">RsTaC01_0183</name>
</gene>
<evidence type="ECO:0000256" key="2">
    <source>
        <dbReference type="ARBA" id="ARBA00007069"/>
    </source>
</evidence>
<dbReference type="PANTHER" id="PTHR43848">
    <property type="entry name" value="PUTRESCINE TRANSPORT SYSTEM PERMEASE PROTEIN POTI"/>
    <property type="match status" value="1"/>
</dbReference>
<feature type="domain" description="ABC transmembrane type-1" evidence="9">
    <location>
        <begin position="58"/>
        <end position="250"/>
    </location>
</feature>
<dbReference type="PROSITE" id="PS50928">
    <property type="entry name" value="ABC_TM1"/>
    <property type="match status" value="1"/>
</dbReference>
<name>A0AA48I5G9_9FIRM</name>
<evidence type="ECO:0000256" key="6">
    <source>
        <dbReference type="ARBA" id="ARBA00022989"/>
    </source>
</evidence>
<dbReference type="AlphaFoldDB" id="A0AA48I5G9"/>
<dbReference type="KEGG" id="ptrh:RsTaC01_0183"/>
<dbReference type="GO" id="GO:0005886">
    <property type="term" value="C:plasma membrane"/>
    <property type="evidence" value="ECO:0007669"/>
    <property type="project" value="UniProtKB-SubCell"/>
</dbReference>
<feature type="transmembrane region" description="Helical" evidence="8">
    <location>
        <begin position="132"/>
        <end position="151"/>
    </location>
</feature>
<feature type="transmembrane region" description="Helical" evidence="8">
    <location>
        <begin position="7"/>
        <end position="28"/>
    </location>
</feature>
<feature type="transmembrane region" description="Helical" evidence="8">
    <location>
        <begin position="232"/>
        <end position="249"/>
    </location>
</feature>
<keyword evidence="3 8" id="KW-0813">Transport</keyword>
<feature type="transmembrane region" description="Helical" evidence="8">
    <location>
        <begin position="34"/>
        <end position="50"/>
    </location>
</feature>
<dbReference type="PANTHER" id="PTHR43848:SF2">
    <property type="entry name" value="PUTRESCINE TRANSPORT SYSTEM PERMEASE PROTEIN POTI"/>
    <property type="match status" value="1"/>
</dbReference>
<dbReference type="EMBL" id="AP027925">
    <property type="protein sequence ID" value="BED92454.1"/>
    <property type="molecule type" value="Genomic_DNA"/>
</dbReference>
<keyword evidence="5 8" id="KW-0812">Transmembrane</keyword>
<dbReference type="InterPro" id="IPR051789">
    <property type="entry name" value="Bact_Polyamine_Transport"/>
</dbReference>
<evidence type="ECO:0000256" key="1">
    <source>
        <dbReference type="ARBA" id="ARBA00004651"/>
    </source>
</evidence>
<evidence type="ECO:0000256" key="3">
    <source>
        <dbReference type="ARBA" id="ARBA00022448"/>
    </source>
</evidence>
<evidence type="ECO:0000313" key="10">
    <source>
        <dbReference type="EMBL" id="BED92454.1"/>
    </source>
</evidence>
<dbReference type="GO" id="GO:0055085">
    <property type="term" value="P:transmembrane transport"/>
    <property type="evidence" value="ECO:0007669"/>
    <property type="project" value="InterPro"/>
</dbReference>
<sequence length="255" mass="28903">MKLFSKIYKIFIFAFLYLPVFILVFFSFNNSKSRIVWSGFTFAWYIKLFSNKYILSAFLNTVEIATISSIVSTIFGTVSAFGIFSCKSKTKKLILNITNLPMLNPEIVTGISLMILFVYFRNTLGFLKFGMLTVTIAHITFCLPYVILSILQKLNQLDPNFYEAALDLGCTPSKAIFYTILPEILPNISSGILLCFTMSIDDFLISYFTNGNVQTLPILIYSMTQKLVSPEINALSSVMFLIIITLIFVNKKKKS</sequence>
<protein>
    <submittedName>
        <fullName evidence="10">ABC transporter permease</fullName>
    </submittedName>
</protein>
<dbReference type="SUPFAM" id="SSF161098">
    <property type="entry name" value="MetI-like"/>
    <property type="match status" value="1"/>
</dbReference>
<dbReference type="Gene3D" id="1.10.3720.10">
    <property type="entry name" value="MetI-like"/>
    <property type="match status" value="1"/>
</dbReference>
<dbReference type="InterPro" id="IPR035906">
    <property type="entry name" value="MetI-like_sf"/>
</dbReference>
<organism evidence="10">
    <name type="scientific">Candidatus Paraimprobicoccus trichonymphae</name>
    <dbReference type="NCBI Taxonomy" id="3033793"/>
    <lineage>
        <taxon>Bacteria</taxon>
        <taxon>Bacillati</taxon>
        <taxon>Bacillota</taxon>
        <taxon>Clostridia</taxon>
        <taxon>Candidatus Paraimprobicoccus</taxon>
    </lineage>
</organism>
<evidence type="ECO:0000259" key="9">
    <source>
        <dbReference type="PROSITE" id="PS50928"/>
    </source>
</evidence>